<gene>
    <name evidence="1" type="ORF">LCGC14_1983770</name>
</gene>
<organism evidence="1">
    <name type="scientific">marine sediment metagenome</name>
    <dbReference type="NCBI Taxonomy" id="412755"/>
    <lineage>
        <taxon>unclassified sequences</taxon>
        <taxon>metagenomes</taxon>
        <taxon>ecological metagenomes</taxon>
    </lineage>
</organism>
<evidence type="ECO:0008006" key="2">
    <source>
        <dbReference type="Google" id="ProtNLM"/>
    </source>
</evidence>
<name>A0A0F9F8B9_9ZZZZ</name>
<comment type="caution">
    <text evidence="1">The sequence shown here is derived from an EMBL/GenBank/DDBJ whole genome shotgun (WGS) entry which is preliminary data.</text>
</comment>
<evidence type="ECO:0000313" key="1">
    <source>
        <dbReference type="EMBL" id="KKL82533.1"/>
    </source>
</evidence>
<dbReference type="AlphaFoldDB" id="A0A0F9F8B9"/>
<dbReference type="EMBL" id="LAZR01022252">
    <property type="protein sequence ID" value="KKL82533.1"/>
    <property type="molecule type" value="Genomic_DNA"/>
</dbReference>
<reference evidence="1" key="1">
    <citation type="journal article" date="2015" name="Nature">
        <title>Complex archaea that bridge the gap between prokaryotes and eukaryotes.</title>
        <authorList>
            <person name="Spang A."/>
            <person name="Saw J.H."/>
            <person name="Jorgensen S.L."/>
            <person name="Zaremba-Niedzwiedzka K."/>
            <person name="Martijn J."/>
            <person name="Lind A.E."/>
            <person name="van Eijk R."/>
            <person name="Schleper C."/>
            <person name="Guy L."/>
            <person name="Ettema T.J."/>
        </authorList>
    </citation>
    <scope>NUCLEOTIDE SEQUENCE</scope>
</reference>
<proteinExistence type="predicted"/>
<sequence>MIKEFFGHYFGFTDEIVRLQEIIKKFTEDVKYWQKKSEKANDNYYALKSEFELFQKPVDIPSAEIRYSRPILVSERTYEMIGIDIRNFIMADFKMEKQLKAKNLIYDGTQDLEELIPKIYRLAKSGYKYGADKKYGFDEYWMFPYELQAVLKYGKAGDCDDWANLIGSYFVAARIPRSKWLISVGIARAGYGHATVYVKDELGIWRHLNSTRPESKATRLSGFPSNNDKNDIAGIKPDGFWFSYNDKFAVHRWDSEEAREAFKLAEQPIYIKVVK</sequence>
<accession>A0A0F9F8B9</accession>
<protein>
    <recommendedName>
        <fullName evidence="2">Transglutaminase-like domain-containing protein</fullName>
    </recommendedName>
</protein>
<dbReference type="Gene3D" id="3.10.620.30">
    <property type="match status" value="1"/>
</dbReference>